<reference evidence="2" key="1">
    <citation type="journal article" date="2011" name="Nature">
        <title>Genome sequence and analysis of the tuber crop potato.</title>
        <authorList>
            <consortium name="The Potato Genome Sequencing Consortium"/>
        </authorList>
    </citation>
    <scope>NUCLEOTIDE SEQUENCE [LARGE SCALE GENOMIC DNA]</scope>
    <source>
        <strain evidence="2">cv. DM1-3 516 R44</strain>
    </source>
</reference>
<dbReference type="Gramene" id="PGSC0003DMT400093844">
    <property type="protein sequence ID" value="PGSC0003DMT400093844"/>
    <property type="gene ID" value="PGSC0003DMG400043415"/>
</dbReference>
<dbReference type="EnsemblPlants" id="PGSC0003DMT400093844">
    <property type="protein sequence ID" value="PGSC0003DMT400093844"/>
    <property type="gene ID" value="PGSC0003DMG400043415"/>
</dbReference>
<reference evidence="1" key="2">
    <citation type="submission" date="2015-06" db="UniProtKB">
        <authorList>
            <consortium name="EnsemblPlants"/>
        </authorList>
    </citation>
    <scope>IDENTIFICATION</scope>
    <source>
        <strain evidence="1">DM1-3 516 R44</strain>
    </source>
</reference>
<accession>M1DSU2</accession>
<dbReference type="AlphaFoldDB" id="M1DSU2"/>
<dbReference type="PaxDb" id="4113-PGSC0003DMT400093844"/>
<keyword evidence="2" id="KW-1185">Reference proteome</keyword>
<sequence length="103" mass="11416">MGKESGLTLRAQGWPIAPGLQLLGVISGALLVPHTIPSGASGARRPWKFPEHSDEFFLSILGLNSPKIDWFLPNFLRFINLTQVHENLLEIPQEQPSFTRSSP</sequence>
<evidence type="ECO:0000313" key="1">
    <source>
        <dbReference type="EnsemblPlants" id="PGSC0003DMT400093844"/>
    </source>
</evidence>
<protein>
    <submittedName>
        <fullName evidence="1">Uncharacterized protein</fullName>
    </submittedName>
</protein>
<evidence type="ECO:0000313" key="2">
    <source>
        <dbReference type="Proteomes" id="UP000011115"/>
    </source>
</evidence>
<name>M1DSU2_SOLTU</name>
<dbReference type="InParanoid" id="M1DSU2"/>
<dbReference type="HOGENOM" id="CLU_2268576_0_0_1"/>
<organism evidence="1 2">
    <name type="scientific">Solanum tuberosum</name>
    <name type="common">Potato</name>
    <dbReference type="NCBI Taxonomy" id="4113"/>
    <lineage>
        <taxon>Eukaryota</taxon>
        <taxon>Viridiplantae</taxon>
        <taxon>Streptophyta</taxon>
        <taxon>Embryophyta</taxon>
        <taxon>Tracheophyta</taxon>
        <taxon>Spermatophyta</taxon>
        <taxon>Magnoliopsida</taxon>
        <taxon>eudicotyledons</taxon>
        <taxon>Gunneridae</taxon>
        <taxon>Pentapetalae</taxon>
        <taxon>asterids</taxon>
        <taxon>lamiids</taxon>
        <taxon>Solanales</taxon>
        <taxon>Solanaceae</taxon>
        <taxon>Solanoideae</taxon>
        <taxon>Solaneae</taxon>
        <taxon>Solanum</taxon>
    </lineage>
</organism>
<proteinExistence type="predicted"/>
<dbReference type="Proteomes" id="UP000011115">
    <property type="component" value="Unassembled WGS sequence"/>
</dbReference>